<dbReference type="GO" id="GO:0005730">
    <property type="term" value="C:nucleolus"/>
    <property type="evidence" value="ECO:0007669"/>
    <property type="project" value="TreeGrafter"/>
</dbReference>
<dbReference type="OrthoDB" id="205403at2759"/>
<keyword evidence="3" id="KW-1185">Reference proteome</keyword>
<comment type="caution">
    <text evidence="2">The sequence shown here is derived from an EMBL/GenBank/DDBJ whole genome shotgun (WGS) entry which is preliminary data.</text>
</comment>
<name>A0A8S1ULU5_9CILI</name>
<reference evidence="2" key="1">
    <citation type="submission" date="2021-01" db="EMBL/GenBank/DDBJ databases">
        <authorList>
            <consortium name="Genoscope - CEA"/>
            <person name="William W."/>
        </authorList>
    </citation>
    <scope>NUCLEOTIDE SEQUENCE</scope>
</reference>
<proteinExistence type="predicted"/>
<dbReference type="EMBL" id="CAJJDO010000043">
    <property type="protein sequence ID" value="CAD8165940.1"/>
    <property type="molecule type" value="Genomic_DNA"/>
</dbReference>
<organism evidence="2 3">
    <name type="scientific">Paramecium pentaurelia</name>
    <dbReference type="NCBI Taxonomy" id="43138"/>
    <lineage>
        <taxon>Eukaryota</taxon>
        <taxon>Sar</taxon>
        <taxon>Alveolata</taxon>
        <taxon>Ciliophora</taxon>
        <taxon>Intramacronucleata</taxon>
        <taxon>Oligohymenophorea</taxon>
        <taxon>Peniculida</taxon>
        <taxon>Parameciidae</taxon>
        <taxon>Paramecium</taxon>
    </lineage>
</organism>
<dbReference type="PANTHER" id="PTHR13282">
    <property type="entry name" value="PROTEIN FAM32A"/>
    <property type="match status" value="1"/>
</dbReference>
<feature type="transmembrane region" description="Helical" evidence="1">
    <location>
        <begin position="181"/>
        <end position="203"/>
    </location>
</feature>
<evidence type="ECO:0000313" key="3">
    <source>
        <dbReference type="Proteomes" id="UP000689195"/>
    </source>
</evidence>
<sequence>MALEIDMIHFSIQLLIQIIFRFGQQVCYQKMQYHPCTLPQYRNLDLRDSEFKGIQPTKNVHAPDIYLLLMSLVIFVLKSWQQQQGLIQSMFVINSFWKCQAISLLELQSSKQYFVFFLELDLRALIIFNYLINNLFLLIGTIYVLIFQVMFVQQPQKYITLNIIRTALEINLNHLSELSSFVQNIIIFLSMLQSCCAWILLFFGQSNILFQMSQKFGPLQLKKKIQKTNPTEKKPYIQQETVEKQEQENEKVKKQQFNPVEMAQQGGTGKTQAEIQYDLVRLKRLGEKIEKKMDLTYRQKIETFNKKIQKMPEHYDIPKVGPG</sequence>
<dbReference type="PANTHER" id="PTHR13282:SF6">
    <property type="entry name" value="PROTEIN FAM32A"/>
    <property type="match status" value="1"/>
</dbReference>
<keyword evidence="1" id="KW-1133">Transmembrane helix</keyword>
<protein>
    <recommendedName>
        <fullName evidence="4">Transmembrane protein</fullName>
    </recommendedName>
</protein>
<dbReference type="Proteomes" id="UP000689195">
    <property type="component" value="Unassembled WGS sequence"/>
</dbReference>
<keyword evidence="1" id="KW-0812">Transmembrane</keyword>
<feature type="transmembrane region" description="Helical" evidence="1">
    <location>
        <begin position="130"/>
        <end position="151"/>
    </location>
</feature>
<dbReference type="Pfam" id="PF08555">
    <property type="entry name" value="FAM32A"/>
    <property type="match status" value="1"/>
</dbReference>
<dbReference type="InterPro" id="IPR013865">
    <property type="entry name" value="FAM32A"/>
</dbReference>
<evidence type="ECO:0000313" key="2">
    <source>
        <dbReference type="EMBL" id="CAD8165940.1"/>
    </source>
</evidence>
<dbReference type="AlphaFoldDB" id="A0A8S1ULU5"/>
<accession>A0A8S1ULU5</accession>
<evidence type="ECO:0000256" key="1">
    <source>
        <dbReference type="SAM" id="Phobius"/>
    </source>
</evidence>
<gene>
    <name evidence="2" type="ORF">PPENT_87.1.T0430203</name>
</gene>
<evidence type="ECO:0008006" key="4">
    <source>
        <dbReference type="Google" id="ProtNLM"/>
    </source>
</evidence>
<keyword evidence="1" id="KW-0472">Membrane</keyword>